<proteinExistence type="predicted"/>
<evidence type="ECO:0000259" key="1">
    <source>
        <dbReference type="Pfam" id="PF03992"/>
    </source>
</evidence>
<accession>A0ABV4X887</accession>
<dbReference type="NCBIfam" id="TIGR03792">
    <property type="entry name" value="TIGR03792 family protein"/>
    <property type="match status" value="1"/>
</dbReference>
<name>A0ABV4X887_9CYAN</name>
<keyword evidence="3" id="KW-1185">Reference proteome</keyword>
<sequence length="102" mass="12243">MVIEWLKFQVDSERREEFIQKDTEIWTAVLAKRPGFLAKEIWITPDSPTEVICVIHWATREQWKSVPQKLLDETEQRFSEAMGNSYQMLESKEYQVRKFPHV</sequence>
<dbReference type="Gene3D" id="3.30.70.100">
    <property type="match status" value="1"/>
</dbReference>
<evidence type="ECO:0000313" key="3">
    <source>
        <dbReference type="Proteomes" id="UP001576774"/>
    </source>
</evidence>
<feature type="domain" description="ABM" evidence="1">
    <location>
        <begin position="1"/>
        <end position="64"/>
    </location>
</feature>
<dbReference type="Pfam" id="PF03992">
    <property type="entry name" value="ABM"/>
    <property type="match status" value="1"/>
</dbReference>
<organism evidence="2 3">
    <name type="scientific">Floridaenema aerugineum BLCC-F46</name>
    <dbReference type="NCBI Taxonomy" id="3153654"/>
    <lineage>
        <taxon>Bacteria</taxon>
        <taxon>Bacillati</taxon>
        <taxon>Cyanobacteriota</taxon>
        <taxon>Cyanophyceae</taxon>
        <taxon>Oscillatoriophycideae</taxon>
        <taxon>Aerosakkonematales</taxon>
        <taxon>Aerosakkonemataceae</taxon>
        <taxon>Floridanema</taxon>
        <taxon>Floridanema aerugineum</taxon>
    </lineage>
</organism>
<evidence type="ECO:0000313" key="2">
    <source>
        <dbReference type="EMBL" id="MFB2878413.1"/>
    </source>
</evidence>
<gene>
    <name evidence="2" type="ORF">ACE1CC_16300</name>
</gene>
<comment type="caution">
    <text evidence="2">The sequence shown here is derived from an EMBL/GenBank/DDBJ whole genome shotgun (WGS) entry which is preliminary data.</text>
</comment>
<reference evidence="2 3" key="1">
    <citation type="submission" date="2024-09" db="EMBL/GenBank/DDBJ databases">
        <title>Floridaenema gen nov. (Aerosakkonemataceae, Aerosakkonematales ord. nov., Cyanobacteria) from benthic tropical and subtropical fresh waters, with the description of four new species.</title>
        <authorList>
            <person name="Moretto J.A."/>
            <person name="Berthold D.E."/>
            <person name="Lefler F.W."/>
            <person name="Huang I.-S."/>
            <person name="Laughinghouse H. IV."/>
        </authorList>
    </citation>
    <scope>NUCLEOTIDE SEQUENCE [LARGE SCALE GENOMIC DNA]</scope>
    <source>
        <strain evidence="2 3">BLCC-F46</strain>
    </source>
</reference>
<dbReference type="InterPro" id="IPR011008">
    <property type="entry name" value="Dimeric_a/b-barrel"/>
</dbReference>
<dbReference type="InterPro" id="IPR022512">
    <property type="entry name" value="CHP03792"/>
</dbReference>
<dbReference type="InterPro" id="IPR007138">
    <property type="entry name" value="ABM_dom"/>
</dbReference>
<protein>
    <submittedName>
        <fullName evidence="2">TIGR03792 family protein</fullName>
    </submittedName>
</protein>
<dbReference type="Proteomes" id="UP001576774">
    <property type="component" value="Unassembled WGS sequence"/>
</dbReference>
<dbReference type="SUPFAM" id="SSF54909">
    <property type="entry name" value="Dimeric alpha+beta barrel"/>
    <property type="match status" value="1"/>
</dbReference>
<dbReference type="EMBL" id="JBHFNQ010000121">
    <property type="protein sequence ID" value="MFB2878413.1"/>
    <property type="molecule type" value="Genomic_DNA"/>
</dbReference>
<dbReference type="RefSeq" id="WP_413271485.1">
    <property type="nucleotide sequence ID" value="NZ_JBHFNQ010000121.1"/>
</dbReference>